<dbReference type="PROSITE" id="PS50014">
    <property type="entry name" value="BROMODOMAIN_2"/>
    <property type="match status" value="1"/>
</dbReference>
<feature type="domain" description="Bromo" evidence="4">
    <location>
        <begin position="64"/>
        <end position="131"/>
    </location>
</feature>
<protein>
    <submittedName>
        <fullName evidence="6">Bromo domain-containing protein</fullName>
    </submittedName>
</protein>
<dbReference type="PRINTS" id="PR00503">
    <property type="entry name" value="BROMODOMAIN"/>
</dbReference>
<dbReference type="GO" id="GO:0006357">
    <property type="term" value="P:regulation of transcription by RNA polymerase II"/>
    <property type="evidence" value="ECO:0007669"/>
    <property type="project" value="TreeGrafter"/>
</dbReference>
<name>A0A914VDY2_9BILA</name>
<evidence type="ECO:0000259" key="4">
    <source>
        <dbReference type="PROSITE" id="PS50014"/>
    </source>
</evidence>
<dbReference type="GO" id="GO:0046695">
    <property type="term" value="C:SLIK (SAGA-like) complex"/>
    <property type="evidence" value="ECO:0007669"/>
    <property type="project" value="InterPro"/>
</dbReference>
<evidence type="ECO:0000313" key="5">
    <source>
        <dbReference type="Proteomes" id="UP000887566"/>
    </source>
</evidence>
<dbReference type="PANTHER" id="PTHR47343:SF1">
    <property type="entry name" value="TRANSCRIPTIONAL ACTIVATOR SPT7"/>
    <property type="match status" value="1"/>
</dbReference>
<feature type="region of interest" description="Disordered" evidence="3">
    <location>
        <begin position="1"/>
        <end position="34"/>
    </location>
</feature>
<reference evidence="6" key="1">
    <citation type="submission" date="2022-11" db="UniProtKB">
        <authorList>
            <consortium name="WormBaseParasite"/>
        </authorList>
    </citation>
    <scope>IDENTIFICATION</scope>
</reference>
<dbReference type="InterPro" id="IPR001487">
    <property type="entry name" value="Bromodomain"/>
</dbReference>
<dbReference type="WBParaSite" id="PSAMB.scaffold18339size957.g37554.t1">
    <property type="protein sequence ID" value="PSAMB.scaffold18339size957.g37554.t1"/>
    <property type="gene ID" value="PSAMB.scaffold18339size957.g37554"/>
</dbReference>
<dbReference type="SUPFAM" id="SSF47370">
    <property type="entry name" value="Bromodomain"/>
    <property type="match status" value="1"/>
</dbReference>
<dbReference type="Proteomes" id="UP000887566">
    <property type="component" value="Unplaced"/>
</dbReference>
<dbReference type="Pfam" id="PF00439">
    <property type="entry name" value="Bromodomain"/>
    <property type="match status" value="1"/>
</dbReference>
<accession>A0A914VDY2</accession>
<proteinExistence type="predicted"/>
<evidence type="ECO:0000256" key="1">
    <source>
        <dbReference type="ARBA" id="ARBA00023117"/>
    </source>
</evidence>
<dbReference type="GO" id="GO:0005198">
    <property type="term" value="F:structural molecule activity"/>
    <property type="evidence" value="ECO:0007669"/>
    <property type="project" value="TreeGrafter"/>
</dbReference>
<dbReference type="PANTHER" id="PTHR47343">
    <property type="entry name" value="TRANSCRIPTIONAL ACTIVATOR SPT7"/>
    <property type="match status" value="1"/>
</dbReference>
<dbReference type="Gene3D" id="1.20.920.10">
    <property type="entry name" value="Bromodomain-like"/>
    <property type="match status" value="1"/>
</dbReference>
<keyword evidence="5" id="KW-1185">Reference proteome</keyword>
<dbReference type="AlphaFoldDB" id="A0A914VDY2"/>
<feature type="compositionally biased region" description="Basic residues" evidence="3">
    <location>
        <begin position="1"/>
        <end position="11"/>
    </location>
</feature>
<evidence type="ECO:0000313" key="6">
    <source>
        <dbReference type="WBParaSite" id="PSAMB.scaffold18339size957.g37554.t1"/>
    </source>
</evidence>
<evidence type="ECO:0000256" key="3">
    <source>
        <dbReference type="SAM" id="MobiDB-lite"/>
    </source>
</evidence>
<organism evidence="5 6">
    <name type="scientific">Plectus sambesii</name>
    <dbReference type="NCBI Taxonomy" id="2011161"/>
    <lineage>
        <taxon>Eukaryota</taxon>
        <taxon>Metazoa</taxon>
        <taxon>Ecdysozoa</taxon>
        <taxon>Nematoda</taxon>
        <taxon>Chromadorea</taxon>
        <taxon>Plectida</taxon>
        <taxon>Plectina</taxon>
        <taxon>Plectoidea</taxon>
        <taxon>Plectidae</taxon>
        <taxon>Plectus</taxon>
    </lineage>
</organism>
<dbReference type="InterPro" id="IPR037782">
    <property type="entry name" value="Spt7"/>
</dbReference>
<sequence length="131" mass="15272">MKRSRRLALRQRRQEISHAGGHIPAELMGDLRSHEKDDELDEIDIELELEMMYGQLEKVLDMVKDSPDSEPFLRPVSADVAPDYADIITKPMDLQTMESKLLEREYRNKFDFIEDMNNLLLNCLTYNGIDS</sequence>
<evidence type="ECO:0000256" key="2">
    <source>
        <dbReference type="PROSITE-ProRule" id="PRU00035"/>
    </source>
</evidence>
<dbReference type="SMART" id="SM00297">
    <property type="entry name" value="BROMO"/>
    <property type="match status" value="1"/>
</dbReference>
<keyword evidence="1 2" id="KW-0103">Bromodomain</keyword>
<dbReference type="InterPro" id="IPR036427">
    <property type="entry name" value="Bromodomain-like_sf"/>
</dbReference>
<dbReference type="GO" id="GO:0000124">
    <property type="term" value="C:SAGA complex"/>
    <property type="evidence" value="ECO:0007669"/>
    <property type="project" value="InterPro"/>
</dbReference>